<dbReference type="InterPro" id="IPR007391">
    <property type="entry name" value="Vancomycin_resist_VanW"/>
</dbReference>
<gene>
    <name evidence="5" type="ORF">SAMN05660472_01790</name>
</gene>
<feature type="compositionally biased region" description="Basic and acidic residues" evidence="2">
    <location>
        <begin position="460"/>
        <end position="476"/>
    </location>
</feature>
<keyword evidence="6" id="KW-1185">Reference proteome</keyword>
<name>A0A1G9DZY4_9FIRM</name>
<proteinExistence type="predicted"/>
<dbReference type="InterPro" id="IPR011098">
    <property type="entry name" value="G5_dom"/>
</dbReference>
<dbReference type="Pfam" id="PF07501">
    <property type="entry name" value="G5"/>
    <property type="match status" value="1"/>
</dbReference>
<dbReference type="EMBL" id="FNFP01000003">
    <property type="protein sequence ID" value="SDK69425.1"/>
    <property type="molecule type" value="Genomic_DNA"/>
</dbReference>
<dbReference type="PANTHER" id="PTHR35788">
    <property type="entry name" value="EXPORTED PROTEIN-RELATED"/>
    <property type="match status" value="1"/>
</dbReference>
<keyword evidence="3" id="KW-0472">Membrane</keyword>
<dbReference type="STRING" id="393762.SAMN05660472_01790"/>
<dbReference type="Pfam" id="PF12229">
    <property type="entry name" value="PG_binding_4"/>
    <property type="match status" value="1"/>
</dbReference>
<evidence type="ECO:0000256" key="3">
    <source>
        <dbReference type="SAM" id="Phobius"/>
    </source>
</evidence>
<organism evidence="5 6">
    <name type="scientific">Natronincola ferrireducens</name>
    <dbReference type="NCBI Taxonomy" id="393762"/>
    <lineage>
        <taxon>Bacteria</taxon>
        <taxon>Bacillati</taxon>
        <taxon>Bacillota</taxon>
        <taxon>Clostridia</taxon>
        <taxon>Peptostreptococcales</taxon>
        <taxon>Natronincolaceae</taxon>
        <taxon>Natronincola</taxon>
    </lineage>
</organism>
<dbReference type="InterPro" id="IPR022029">
    <property type="entry name" value="YoaR-like_PG-bd"/>
</dbReference>
<keyword evidence="1" id="KW-0732">Signal</keyword>
<dbReference type="RefSeq" id="WP_090553365.1">
    <property type="nucleotide sequence ID" value="NZ_FNFP01000003.1"/>
</dbReference>
<feature type="compositionally biased region" description="Acidic residues" evidence="2">
    <location>
        <begin position="477"/>
        <end position="491"/>
    </location>
</feature>
<evidence type="ECO:0000256" key="1">
    <source>
        <dbReference type="ARBA" id="ARBA00022729"/>
    </source>
</evidence>
<evidence type="ECO:0000313" key="6">
    <source>
        <dbReference type="Proteomes" id="UP000198718"/>
    </source>
</evidence>
<evidence type="ECO:0000256" key="2">
    <source>
        <dbReference type="SAM" id="MobiDB-lite"/>
    </source>
</evidence>
<dbReference type="PANTHER" id="PTHR35788:SF1">
    <property type="entry name" value="EXPORTED PROTEIN"/>
    <property type="match status" value="1"/>
</dbReference>
<keyword evidence="3" id="KW-1133">Transmembrane helix</keyword>
<feature type="domain" description="G5" evidence="4">
    <location>
        <begin position="373"/>
        <end position="452"/>
    </location>
</feature>
<dbReference type="InterPro" id="IPR052913">
    <property type="entry name" value="Glycopeptide_resist_protein"/>
</dbReference>
<dbReference type="PROSITE" id="PS51109">
    <property type="entry name" value="G5"/>
    <property type="match status" value="1"/>
</dbReference>
<evidence type="ECO:0000259" key="4">
    <source>
        <dbReference type="PROSITE" id="PS51109"/>
    </source>
</evidence>
<protein>
    <submittedName>
        <fullName evidence="5">Vancomycin resistance protein YoaR, contains peptidoglycan-binding and VanW domains</fullName>
    </submittedName>
</protein>
<dbReference type="AlphaFoldDB" id="A0A1G9DZY4"/>
<keyword evidence="3" id="KW-0812">Transmembrane</keyword>
<accession>A0A1G9DZY4</accession>
<feature type="transmembrane region" description="Helical" evidence="3">
    <location>
        <begin position="13"/>
        <end position="37"/>
    </location>
</feature>
<evidence type="ECO:0000313" key="5">
    <source>
        <dbReference type="EMBL" id="SDK69425.1"/>
    </source>
</evidence>
<dbReference type="Gene3D" id="2.20.230.10">
    <property type="entry name" value="Resuscitation-promoting factor rpfb"/>
    <property type="match status" value="1"/>
</dbReference>
<dbReference type="OrthoDB" id="9797191at2"/>
<reference evidence="5 6" key="1">
    <citation type="submission" date="2016-10" db="EMBL/GenBank/DDBJ databases">
        <authorList>
            <person name="de Groot N.N."/>
        </authorList>
    </citation>
    <scope>NUCLEOTIDE SEQUENCE [LARGE SCALE GENOMIC DNA]</scope>
    <source>
        <strain evidence="5 6">DSM 18346</strain>
    </source>
</reference>
<dbReference type="Proteomes" id="UP000198718">
    <property type="component" value="Unassembled WGS sequence"/>
</dbReference>
<dbReference type="SMART" id="SM01208">
    <property type="entry name" value="G5"/>
    <property type="match status" value="1"/>
</dbReference>
<feature type="region of interest" description="Disordered" evidence="2">
    <location>
        <begin position="450"/>
        <end position="491"/>
    </location>
</feature>
<sequence>MDPTVTTTSKKKFLLWIIGMIITTSLIAFFTLAFLLLNRNTVYSQVYIEAVDVSELTKEDAIKKVKTIYEGELTGFKVNLTHENYNRQLAYKDLGYTYLYEDAVTEAYRLGREGNLVRRIREIYHYKNHPITIRLKSSYDEELLNQVLDTIEEDINQEPKNATIKRQKGTFHINKEVVGEVVERHILQEKIRSRIYNFSQEDISIPITYVVPEVTEEKLKNIREVIGEFSTTFNLQQVGRNHNIRIGANSIDGTLIMPGEEFSFNQQTGPRDVSGGYQEAPVIVDGQLEPGIGGGICQVSTTLYNAVVRGNLEITQRRNHSLPVGYVPLGHDATVFFNYIDFKFINNMESPIYIESFVTGDRLFTKIYGKREENIVINLTSEVVEVIEPKVEVKKDANLLLGEQIIEKEPKKGYRVNTYKIYTQNGREIKREHISRDYYTPVNGVIIEGTKPKPVAEAQTPEKPEKDNATEEKSVVEEESLIEEAIEGEEN</sequence>
<dbReference type="Pfam" id="PF04294">
    <property type="entry name" value="VanW"/>
    <property type="match status" value="1"/>
</dbReference>